<dbReference type="SUPFAM" id="SSF159245">
    <property type="entry name" value="AttH-like"/>
    <property type="match status" value="1"/>
</dbReference>
<dbReference type="Gene3D" id="2.40.370.10">
    <property type="entry name" value="AttH-like domain"/>
    <property type="match status" value="2"/>
</dbReference>
<dbReference type="Pfam" id="PF17186">
    <property type="entry name" value="Lipocalin_9"/>
    <property type="match status" value="1"/>
</dbReference>
<dbReference type="Pfam" id="PF07143">
    <property type="entry name" value="CrtC"/>
    <property type="match status" value="1"/>
</dbReference>
<dbReference type="PANTHER" id="PTHR38591:SF1">
    <property type="entry name" value="BLL1000 PROTEIN"/>
    <property type="match status" value="1"/>
</dbReference>
<keyword evidence="3" id="KW-1185">Reference proteome</keyword>
<dbReference type="PANTHER" id="PTHR38591">
    <property type="entry name" value="HYDROLASE"/>
    <property type="match status" value="1"/>
</dbReference>
<organism evidence="2 3">
    <name type="scientific">Aquariibacter albus</name>
    <dbReference type="NCBI Taxonomy" id="2759899"/>
    <lineage>
        <taxon>Bacteria</taxon>
        <taxon>Pseudomonadati</taxon>
        <taxon>Pseudomonadota</taxon>
        <taxon>Betaproteobacteria</taxon>
        <taxon>Burkholderiales</taxon>
        <taxon>Sphaerotilaceae</taxon>
        <taxon>Aquariibacter</taxon>
    </lineage>
</organism>
<dbReference type="InterPro" id="IPR010791">
    <property type="entry name" value="AttH_dom"/>
</dbReference>
<dbReference type="EMBL" id="JACIVI010000001">
    <property type="protein sequence ID" value="MBB1161014.1"/>
    <property type="molecule type" value="Genomic_DNA"/>
</dbReference>
<proteinExistence type="predicted"/>
<gene>
    <name evidence="2" type="ORF">H4F90_03345</name>
</gene>
<feature type="domain" description="AttH" evidence="1">
    <location>
        <begin position="46"/>
        <end position="231"/>
    </location>
</feature>
<evidence type="ECO:0000259" key="1">
    <source>
        <dbReference type="Pfam" id="PF07143"/>
    </source>
</evidence>
<accession>A0A839HT09</accession>
<dbReference type="Proteomes" id="UP000586093">
    <property type="component" value="Unassembled WGS sequence"/>
</dbReference>
<sequence length="371" mass="40385">MLLGLGGLVLGVPPTGRAAGAAVPPLHTSLPLRLPRDHGAHPAWRTEWWYLTGWLGRGAQPLDDPAPWGFQLTFFRRRGPAPADHPSRFAARQILSAHAALTPPGGPGLRHAEAVARSGFGAAEAAEDDTRVHLRDWRLLRVVAPGRPVEGPGHHYLAEWSAGGMRARLRCESTQPVLFQGERGWSRKGPDPEQASLYLSEPQLQVHGELQVDGRRHTLSGRAWLDHEWSEALLHPEAVGWDWAGINLHDGGALTVFRLRRADGSTLWAGGSHRPAGATEARAFAPGELRFHPGRLWRSPASGARYPVTWTIESPAGRHTLRARLDAQELDGRASTGAVYWEGLSDLFEAGGRPVGRGYLEMTGYAAALKL</sequence>
<evidence type="ECO:0000313" key="3">
    <source>
        <dbReference type="Proteomes" id="UP000586093"/>
    </source>
</evidence>
<dbReference type="AlphaFoldDB" id="A0A839HT09"/>
<name>A0A839HT09_9BURK</name>
<protein>
    <submittedName>
        <fullName evidence="2">Carotenoid 1,2-hydratase</fullName>
    </submittedName>
</protein>
<dbReference type="InterPro" id="IPR023374">
    <property type="entry name" value="AttH-like_dom_sf"/>
</dbReference>
<reference evidence="2 3" key="1">
    <citation type="submission" date="2020-08" db="EMBL/GenBank/DDBJ databases">
        <title>Aquariorum lacteus gen. nov., sp. nov., a new member of the family Comamonadaceae, isolated from freshwater aquarium.</title>
        <authorList>
            <person name="Chun S.-J."/>
        </authorList>
    </citation>
    <scope>NUCLEOTIDE SEQUENCE [LARGE SCALE GENOMIC DNA]</scope>
    <source>
        <strain evidence="2 3">SJAQ100</strain>
    </source>
</reference>
<comment type="caution">
    <text evidence="2">The sequence shown here is derived from an EMBL/GenBank/DDBJ whole genome shotgun (WGS) entry which is preliminary data.</text>
</comment>
<evidence type="ECO:0000313" key="2">
    <source>
        <dbReference type="EMBL" id="MBB1161014.1"/>
    </source>
</evidence>